<evidence type="ECO:0000256" key="14">
    <source>
        <dbReference type="ARBA" id="ARBA00022989"/>
    </source>
</evidence>
<comment type="catalytic activity">
    <reaction evidence="1">
        <text>Release of N-terminal glutamate (and to a lesser extent aspartate) from a peptide.</text>
        <dbReference type="EC" id="3.4.11.7"/>
    </reaction>
</comment>
<feature type="site" description="Transition state stabilizer" evidence="21">
    <location>
        <position position="456"/>
    </location>
</feature>
<keyword evidence="14 22" id="KW-1133">Transmembrane helix</keyword>
<evidence type="ECO:0000256" key="9">
    <source>
        <dbReference type="ARBA" id="ARBA00022723"/>
    </source>
</evidence>
<evidence type="ECO:0000256" key="17">
    <source>
        <dbReference type="ARBA" id="ARBA00023157"/>
    </source>
</evidence>
<dbReference type="InParanoid" id="B3S0G8"/>
<accession>B3S0G8</accession>
<comment type="subcellular location">
    <subcellularLocation>
        <location evidence="2">Cell membrane</location>
        <topology evidence="2">Single-pass type II membrane protein</topology>
    </subcellularLocation>
</comment>
<dbReference type="GO" id="GO:0006508">
    <property type="term" value="P:proteolysis"/>
    <property type="evidence" value="ECO:0000318"/>
    <property type="project" value="GO_Central"/>
</dbReference>
<dbReference type="EC" id="3.4.11.-" evidence="22"/>
<evidence type="ECO:0000256" key="7">
    <source>
        <dbReference type="ARBA" id="ARBA00022670"/>
    </source>
</evidence>
<evidence type="ECO:0000256" key="12">
    <source>
        <dbReference type="ARBA" id="ARBA00022837"/>
    </source>
</evidence>
<dbReference type="KEGG" id="tad:TRIADDRAFT_63983"/>
<evidence type="ECO:0000256" key="4">
    <source>
        <dbReference type="ARBA" id="ARBA00011748"/>
    </source>
</evidence>
<organism evidence="27 28">
    <name type="scientific">Trichoplax adhaerens</name>
    <name type="common">Trichoplax reptans</name>
    <dbReference type="NCBI Taxonomy" id="10228"/>
    <lineage>
        <taxon>Eukaryota</taxon>
        <taxon>Metazoa</taxon>
        <taxon>Placozoa</taxon>
        <taxon>Uniplacotomia</taxon>
        <taxon>Trichoplacea</taxon>
        <taxon>Trichoplacidae</taxon>
        <taxon>Trichoplax</taxon>
    </lineage>
</organism>
<evidence type="ECO:0000256" key="23">
    <source>
        <dbReference type="SAM" id="MobiDB-lite"/>
    </source>
</evidence>
<keyword evidence="11 20" id="KW-0862">Zinc</keyword>
<keyword evidence="8 22" id="KW-0812">Transmembrane</keyword>
<evidence type="ECO:0000256" key="2">
    <source>
        <dbReference type="ARBA" id="ARBA00004401"/>
    </source>
</evidence>
<evidence type="ECO:0000259" key="26">
    <source>
        <dbReference type="Pfam" id="PF17900"/>
    </source>
</evidence>
<comment type="cofactor">
    <cofactor evidence="20 22">
        <name>Zn(2+)</name>
        <dbReference type="ChEBI" id="CHEBI:29105"/>
    </cofactor>
    <text evidence="20 22">Binds 1 zinc ion per subunit.</text>
</comment>
<feature type="active site" description="Proton acceptor" evidence="19">
    <location>
        <position position="375"/>
    </location>
</feature>
<reference evidence="27 28" key="1">
    <citation type="journal article" date="2008" name="Nature">
        <title>The Trichoplax genome and the nature of placozoans.</title>
        <authorList>
            <person name="Srivastava M."/>
            <person name="Begovic E."/>
            <person name="Chapman J."/>
            <person name="Putnam N.H."/>
            <person name="Hellsten U."/>
            <person name="Kawashima T."/>
            <person name="Kuo A."/>
            <person name="Mitros T."/>
            <person name="Salamov A."/>
            <person name="Carpenter M.L."/>
            <person name="Signorovitch A.Y."/>
            <person name="Moreno M.A."/>
            <person name="Kamm K."/>
            <person name="Grimwood J."/>
            <person name="Schmutz J."/>
            <person name="Shapiro H."/>
            <person name="Grigoriev I.V."/>
            <person name="Buss L.W."/>
            <person name="Schierwater B."/>
            <person name="Dellaporta S.L."/>
            <person name="Rokhsar D.S."/>
        </authorList>
    </citation>
    <scope>NUCLEOTIDE SEQUENCE [LARGE SCALE GENOMIC DNA]</scope>
    <source>
        <strain evidence="27 28">Grell-BS-1999</strain>
    </source>
</reference>
<dbReference type="Gene3D" id="1.10.390.10">
    <property type="entry name" value="Neutral Protease Domain 2"/>
    <property type="match status" value="1"/>
</dbReference>
<dbReference type="HOGENOM" id="CLU_003705_0_1_1"/>
<dbReference type="Gene3D" id="2.60.40.1910">
    <property type="match status" value="1"/>
</dbReference>
<feature type="region of interest" description="Disordered" evidence="23">
    <location>
        <begin position="40"/>
        <end position="73"/>
    </location>
</feature>
<dbReference type="PANTHER" id="PTHR11533">
    <property type="entry name" value="PROTEASE M1 ZINC METALLOPROTEASE"/>
    <property type="match status" value="1"/>
</dbReference>
<evidence type="ECO:0000256" key="6">
    <source>
        <dbReference type="ARBA" id="ARBA00022475"/>
    </source>
</evidence>
<evidence type="ECO:0000256" key="15">
    <source>
        <dbReference type="ARBA" id="ARBA00023049"/>
    </source>
</evidence>
<dbReference type="RefSeq" id="XP_002113163.1">
    <property type="nucleotide sequence ID" value="XM_002113127.1"/>
</dbReference>
<dbReference type="InterPro" id="IPR027268">
    <property type="entry name" value="Peptidase_M4/M1_CTD_sf"/>
</dbReference>
<keyword evidence="16 22" id="KW-0472">Membrane</keyword>
<protein>
    <recommendedName>
        <fullName evidence="22">Aminopeptidase</fullName>
        <ecNumber evidence="22">3.4.11.-</ecNumber>
    </recommendedName>
</protein>
<evidence type="ECO:0000256" key="5">
    <source>
        <dbReference type="ARBA" id="ARBA00022438"/>
    </source>
</evidence>
<evidence type="ECO:0000256" key="18">
    <source>
        <dbReference type="ARBA" id="ARBA00023180"/>
    </source>
</evidence>
<keyword evidence="17" id="KW-1015">Disulfide bond</keyword>
<evidence type="ECO:0000256" key="16">
    <source>
        <dbReference type="ARBA" id="ARBA00023136"/>
    </source>
</evidence>
<dbReference type="CTD" id="6754375"/>
<dbReference type="InterPro" id="IPR024571">
    <property type="entry name" value="ERAP1-like_C_dom"/>
</dbReference>
<dbReference type="eggNOG" id="KOG1046">
    <property type="taxonomic scope" value="Eukaryota"/>
</dbReference>
<dbReference type="PRINTS" id="PR00756">
    <property type="entry name" value="ALADIPTASE"/>
</dbReference>
<evidence type="ECO:0000256" key="11">
    <source>
        <dbReference type="ARBA" id="ARBA00022833"/>
    </source>
</evidence>
<sequence>MASKDGKSGVFCSNTKLIITILLVIGLIVAVGLIAGLTSRSGSTGNQQSTTMTVTQPVSTTAPPKYPQLNNRRLPTNVKPLNYTFTLDIDMTKLSYNGNNVIRFQVTSPTNVIIVHTDGITVTSAPKVASDSTFSNTFTVSDYGAHTQNNYYYVGLQNNLAAGIYYIQFIYTANLASDLNGLYKYQYTRASDRAVIWGVASQCEDFYARRILPCFDEPAMKATFTTTVVIPNNYTTLTNMPVTSTTAVAGNKMSYKFQPTVVMSSYLLAFTVDDFESVEARTARNTLVRVFSRKSIKNDGMYALGAAINITEFFENLLDVPYPLPKQDHVAVPSFDSGAMENWGLILYREELLTYNKFLSSTSTKESITTIVAHELAHMWFGNWVTMEWWNHLWLNEGFATFFAAYSASFYAPTMNLMAQFTTDDLQIGLISDASALSHPIVPPAQYGPFFDRITYQKGGSILRMLRDYMGHDDFIAGIKAYLKKYSYGNAITDQLFSTMTSTINNRINVTDFISCWIYQMGYPLITVKRSSSANSGVFSQARYLSNKNLDPNVDPPSNPYKATCGYKWNVPVTYYTGDAPSTTVRNLMAKSGADLTVNWPGNTWIKVNADQMGFFRVNYETSNWNQLAAALQADHTQYHLKILSPPADILGMMDSGDDTEKEARVSVLDYACFLGYSPCLRNASMMFQKFMQDPVANNIPGAIREIVFRYGIANGGVKEWDFLYNMYKNSLSIADRSRMLFALSYSRDDWILKRFLDYAIDPTKINPSSTTTIFSSVSLNPVGKYLAWDYVRQNKNYFIQRFRSTRPIIRTVTRFFNNIFRRNQVQQFFAENPESGSTATAFENAITGTINFNINYLQKYEKTLSTWFKANMA</sequence>
<dbReference type="Gene3D" id="1.25.50.20">
    <property type="match status" value="1"/>
</dbReference>
<evidence type="ECO:0000256" key="1">
    <source>
        <dbReference type="ARBA" id="ARBA00001703"/>
    </source>
</evidence>
<gene>
    <name evidence="27" type="ORF">TRIADDRAFT_63983</name>
</gene>
<dbReference type="FunFam" id="2.60.40.1910:FF:000003">
    <property type="entry name" value="Aminopeptidase"/>
    <property type="match status" value="1"/>
</dbReference>
<dbReference type="EMBL" id="DS985246">
    <property type="protein sequence ID" value="EDV23637.1"/>
    <property type="molecule type" value="Genomic_DNA"/>
</dbReference>
<feature type="binding site" evidence="20">
    <location>
        <position position="397"/>
    </location>
    <ligand>
        <name>Zn(2+)</name>
        <dbReference type="ChEBI" id="CHEBI:29105"/>
        <note>catalytic</note>
    </ligand>
</feature>
<feature type="domain" description="ERAP1-like C-terminal" evidence="25">
    <location>
        <begin position="637"/>
        <end position="843"/>
    </location>
</feature>
<feature type="domain" description="Peptidase M1 membrane alanine aminopeptidase" evidence="24">
    <location>
        <begin position="302"/>
        <end position="517"/>
    </location>
</feature>
<dbReference type="SUPFAM" id="SSF63737">
    <property type="entry name" value="Leukotriene A4 hydrolase N-terminal domain"/>
    <property type="match status" value="1"/>
</dbReference>
<keyword evidence="13" id="KW-0735">Signal-anchor</keyword>
<dbReference type="GeneID" id="6754375"/>
<evidence type="ECO:0000256" key="21">
    <source>
        <dbReference type="PIRSR" id="PIRSR634016-4"/>
    </source>
</evidence>
<evidence type="ECO:0000256" key="19">
    <source>
        <dbReference type="PIRSR" id="PIRSR634016-1"/>
    </source>
</evidence>
<keyword evidence="15 22" id="KW-0482">Metalloprotease</keyword>
<dbReference type="Pfam" id="PF17900">
    <property type="entry name" value="Peptidase_M1_N"/>
    <property type="match status" value="1"/>
</dbReference>
<keyword evidence="12" id="KW-0106">Calcium</keyword>
<dbReference type="Pfam" id="PF11838">
    <property type="entry name" value="ERAP1_C"/>
    <property type="match status" value="1"/>
</dbReference>
<dbReference type="GO" id="GO:0008270">
    <property type="term" value="F:zinc ion binding"/>
    <property type="evidence" value="ECO:0007669"/>
    <property type="project" value="UniProtKB-UniRule"/>
</dbReference>
<dbReference type="SUPFAM" id="SSF55486">
    <property type="entry name" value="Metalloproteases ('zincins'), catalytic domain"/>
    <property type="match status" value="1"/>
</dbReference>
<dbReference type="PANTHER" id="PTHR11533:SF276">
    <property type="entry name" value="GLUTAMYL AMINOPEPTIDASE"/>
    <property type="match status" value="1"/>
</dbReference>
<dbReference type="GO" id="GO:0005886">
    <property type="term" value="C:plasma membrane"/>
    <property type="evidence" value="ECO:0007669"/>
    <property type="project" value="UniProtKB-SubCell"/>
</dbReference>
<dbReference type="FunCoup" id="B3S0G8">
    <property type="interactions" value="378"/>
</dbReference>
<evidence type="ECO:0000256" key="8">
    <source>
        <dbReference type="ARBA" id="ARBA00022692"/>
    </source>
</evidence>
<dbReference type="GO" id="GO:0005615">
    <property type="term" value="C:extracellular space"/>
    <property type="evidence" value="ECO:0000318"/>
    <property type="project" value="GO_Central"/>
</dbReference>
<dbReference type="InterPro" id="IPR045357">
    <property type="entry name" value="Aminopeptidase_N-like_N"/>
</dbReference>
<dbReference type="GO" id="GO:0043171">
    <property type="term" value="P:peptide catabolic process"/>
    <property type="evidence" value="ECO:0000318"/>
    <property type="project" value="GO_Central"/>
</dbReference>
<keyword evidence="9 20" id="KW-0479">Metal-binding</keyword>
<dbReference type="InterPro" id="IPR014782">
    <property type="entry name" value="Peptidase_M1_dom"/>
</dbReference>
<dbReference type="InterPro" id="IPR042097">
    <property type="entry name" value="Aminopeptidase_N-like_N_sf"/>
</dbReference>
<dbReference type="GO" id="GO:0004230">
    <property type="term" value="F:glutamyl aminopeptidase activity"/>
    <property type="evidence" value="ECO:0007669"/>
    <property type="project" value="UniProtKB-EC"/>
</dbReference>
<keyword evidence="28" id="KW-1185">Reference proteome</keyword>
<dbReference type="FunFam" id="2.60.40.1730:FF:000013">
    <property type="entry name" value="Aminopeptidase"/>
    <property type="match status" value="1"/>
</dbReference>
<evidence type="ECO:0000256" key="22">
    <source>
        <dbReference type="RuleBase" id="RU364040"/>
    </source>
</evidence>
<evidence type="ECO:0000313" key="27">
    <source>
        <dbReference type="EMBL" id="EDV23637.1"/>
    </source>
</evidence>
<dbReference type="FunFam" id="1.10.390.10:FF:000006">
    <property type="entry name" value="Puromycin-sensitive aminopeptidase"/>
    <property type="match status" value="1"/>
</dbReference>
<keyword evidence="10 22" id="KW-0378">Hydrolase</keyword>
<evidence type="ECO:0000259" key="25">
    <source>
        <dbReference type="Pfam" id="PF11838"/>
    </source>
</evidence>
<feature type="compositionally biased region" description="Low complexity" evidence="23">
    <location>
        <begin position="47"/>
        <end position="61"/>
    </location>
</feature>
<dbReference type="InterPro" id="IPR034016">
    <property type="entry name" value="M1_APN-typ"/>
</dbReference>
<name>B3S0G8_TRIAD</name>
<dbReference type="InterPro" id="IPR001930">
    <property type="entry name" value="Peptidase_M1"/>
</dbReference>
<dbReference type="Proteomes" id="UP000009022">
    <property type="component" value="Unassembled WGS sequence"/>
</dbReference>
<keyword evidence="6" id="KW-1003">Cell membrane</keyword>
<dbReference type="Pfam" id="PF01433">
    <property type="entry name" value="Peptidase_M1"/>
    <property type="match status" value="1"/>
</dbReference>
<feature type="binding site" evidence="20">
    <location>
        <position position="378"/>
    </location>
    <ligand>
        <name>Zn(2+)</name>
        <dbReference type="ChEBI" id="CHEBI:29105"/>
        <note>catalytic</note>
    </ligand>
</feature>
<evidence type="ECO:0000256" key="20">
    <source>
        <dbReference type="PIRSR" id="PIRSR634016-3"/>
    </source>
</evidence>
<evidence type="ECO:0000256" key="10">
    <source>
        <dbReference type="ARBA" id="ARBA00022801"/>
    </source>
</evidence>
<evidence type="ECO:0000313" key="28">
    <source>
        <dbReference type="Proteomes" id="UP000009022"/>
    </source>
</evidence>
<comment type="subunit">
    <text evidence="4">Homodimer; disulfide-linked.</text>
</comment>
<dbReference type="InterPro" id="IPR050344">
    <property type="entry name" value="Peptidase_M1_aminopeptidases"/>
</dbReference>
<feature type="transmembrane region" description="Helical" evidence="22">
    <location>
        <begin position="17"/>
        <end position="37"/>
    </location>
</feature>
<evidence type="ECO:0000256" key="13">
    <source>
        <dbReference type="ARBA" id="ARBA00022968"/>
    </source>
</evidence>
<dbReference type="OMA" id="RTRSIMI"/>
<keyword evidence="5 22" id="KW-0031">Aminopeptidase</keyword>
<dbReference type="GO" id="GO:0070006">
    <property type="term" value="F:metalloaminopeptidase activity"/>
    <property type="evidence" value="ECO:0000318"/>
    <property type="project" value="GO_Central"/>
</dbReference>
<keyword evidence="7 22" id="KW-0645">Protease</keyword>
<evidence type="ECO:0000259" key="24">
    <source>
        <dbReference type="Pfam" id="PF01433"/>
    </source>
</evidence>
<keyword evidence="18" id="KW-0325">Glycoprotein</keyword>
<evidence type="ECO:0000256" key="3">
    <source>
        <dbReference type="ARBA" id="ARBA00010136"/>
    </source>
</evidence>
<feature type="binding site" evidence="20">
    <location>
        <position position="374"/>
    </location>
    <ligand>
        <name>Zn(2+)</name>
        <dbReference type="ChEBI" id="CHEBI:29105"/>
        <note>catalytic</note>
    </ligand>
</feature>
<feature type="domain" description="Aminopeptidase N-like N-terminal" evidence="26">
    <location>
        <begin position="79"/>
        <end position="267"/>
    </location>
</feature>
<dbReference type="CDD" id="cd09601">
    <property type="entry name" value="M1_APN-Q_like"/>
    <property type="match status" value="1"/>
</dbReference>
<dbReference type="AlphaFoldDB" id="B3S0G8"/>
<proteinExistence type="inferred from homology"/>
<comment type="similarity">
    <text evidence="3 22">Belongs to the peptidase M1 family.</text>
</comment>
<dbReference type="PhylomeDB" id="B3S0G8"/>
<dbReference type="OrthoDB" id="10031169at2759"/>
<dbReference type="Gene3D" id="2.60.40.1730">
    <property type="entry name" value="tricorn interacting facor f3 domain"/>
    <property type="match status" value="1"/>
</dbReference>